<protein>
    <submittedName>
        <fullName evidence="2">Uncharacterized protein</fullName>
    </submittedName>
</protein>
<evidence type="ECO:0000313" key="3">
    <source>
        <dbReference type="Proteomes" id="UP000408764"/>
    </source>
</evidence>
<name>A0A5P1D962_9PSED</name>
<dbReference type="Proteomes" id="UP000408764">
    <property type="component" value="Unassembled WGS sequence"/>
</dbReference>
<evidence type="ECO:0000313" key="2">
    <source>
        <dbReference type="EMBL" id="MRJ37014.1"/>
    </source>
</evidence>
<dbReference type="AlphaFoldDB" id="A0A5P1D962"/>
<accession>A0A5P1D962</accession>
<keyword evidence="4" id="KW-1185">Reference proteome</keyword>
<dbReference type="Proteomes" id="UP000620382">
    <property type="component" value="Unassembled WGS sequence"/>
</dbReference>
<gene>
    <name evidence="2" type="ORF">FRT59_08535</name>
    <name evidence="1" type="ORF">JJD71_04680</name>
</gene>
<reference evidence="1 4" key="2">
    <citation type="submission" date="2021-01" db="EMBL/GenBank/DDBJ databases">
        <title>Antibiotic resistance and phylogeny of Pseudomonas spp. isolated over three decades from chicken meat in the Norwegian food chain.</title>
        <authorList>
            <person name="Moen B."/>
        </authorList>
    </citation>
    <scope>NUCLEOTIDE SEQUENCE [LARGE SCALE GENOMIC DNA]</scope>
    <source>
        <strain evidence="1 4">MF6766</strain>
    </source>
</reference>
<evidence type="ECO:0000313" key="4">
    <source>
        <dbReference type="Proteomes" id="UP000620382"/>
    </source>
</evidence>
<sequence length="72" mass="7919">MAFVTANYLAPGGYQFSEQREEEPSLGDIVTIGADEFVVGAVLVPDYWNAYGDVNQYRSAQVVLVYKAPEAK</sequence>
<dbReference type="EMBL" id="VOIW01000002">
    <property type="protein sequence ID" value="MRJ37014.1"/>
    <property type="molecule type" value="Genomic_DNA"/>
</dbReference>
<organism evidence="2 3">
    <name type="scientific">Pseudomonas haemolytica</name>
    <dbReference type="NCBI Taxonomy" id="2600065"/>
    <lineage>
        <taxon>Bacteria</taxon>
        <taxon>Pseudomonadati</taxon>
        <taxon>Pseudomonadota</taxon>
        <taxon>Gammaproteobacteria</taxon>
        <taxon>Pseudomonadales</taxon>
        <taxon>Pseudomonadaceae</taxon>
        <taxon>Pseudomonas</taxon>
    </lineage>
</organism>
<proteinExistence type="predicted"/>
<dbReference type="RefSeq" id="WP_153870947.1">
    <property type="nucleotide sequence ID" value="NZ_JAEKCT010000002.1"/>
</dbReference>
<reference evidence="2 3" key="1">
    <citation type="submission" date="2019-08" db="EMBL/GenBank/DDBJ databases">
        <title>Pseudomonas haemolytica sp. nov. isolated from raw milk and skim milk concentrate.</title>
        <authorList>
            <person name="Hofmann K."/>
            <person name="Huptas C."/>
            <person name="Doll E."/>
            <person name="Scherer S."/>
            <person name="Wenning M."/>
        </authorList>
    </citation>
    <scope>NUCLEOTIDE SEQUENCE [LARGE SCALE GENOMIC DNA]</scope>
    <source>
        <strain evidence="2 3">DSM 108987</strain>
    </source>
</reference>
<comment type="caution">
    <text evidence="2">The sequence shown here is derived from an EMBL/GenBank/DDBJ whole genome shotgun (WGS) entry which is preliminary data.</text>
</comment>
<evidence type="ECO:0000313" key="1">
    <source>
        <dbReference type="EMBL" id="MBK3458358.1"/>
    </source>
</evidence>
<dbReference type="EMBL" id="JAENSR010000001">
    <property type="protein sequence ID" value="MBK3458358.1"/>
    <property type="molecule type" value="Genomic_DNA"/>
</dbReference>